<comment type="caution">
    <text evidence="4">Lacks conserved residue(s) required for the propagation of feature annotation.</text>
</comment>
<evidence type="ECO:0000259" key="5">
    <source>
        <dbReference type="PROSITE" id="PS50122"/>
    </source>
</evidence>
<reference evidence="6 7" key="2">
    <citation type="submission" date="2020-07" db="EMBL/GenBank/DDBJ databases">
        <authorList>
            <person name="Yu X."/>
        </authorList>
    </citation>
    <scope>NUCLEOTIDE SEQUENCE [LARGE SCALE GENOMIC DNA]</scope>
    <source>
        <strain evidence="7">24</strain>
    </source>
</reference>
<dbReference type="Proteomes" id="UP000510682">
    <property type="component" value="Chromosome"/>
</dbReference>
<dbReference type="GO" id="GO:0005737">
    <property type="term" value="C:cytoplasm"/>
    <property type="evidence" value="ECO:0007669"/>
    <property type="project" value="InterPro"/>
</dbReference>
<dbReference type="Pfam" id="PF01339">
    <property type="entry name" value="CheB_methylest"/>
    <property type="match status" value="1"/>
</dbReference>
<proteinExistence type="predicted"/>
<evidence type="ECO:0000256" key="3">
    <source>
        <dbReference type="ARBA" id="ARBA00048267"/>
    </source>
</evidence>
<dbReference type="EMBL" id="CP059165">
    <property type="protein sequence ID" value="QLL10503.1"/>
    <property type="molecule type" value="Genomic_DNA"/>
</dbReference>
<protein>
    <recommendedName>
        <fullName evidence="2">protein-glutamate methylesterase</fullName>
        <ecNumber evidence="2">3.1.1.61</ecNumber>
    </recommendedName>
</protein>
<dbReference type="EC" id="3.1.1.61" evidence="2"/>
<dbReference type="KEGG" id="mgor:H0P51_26495"/>
<keyword evidence="7" id="KW-1185">Reference proteome</keyword>
<dbReference type="PANTHER" id="PTHR42872">
    <property type="entry name" value="PROTEIN-GLUTAMATE METHYLESTERASE/PROTEIN-GLUTAMINE GLUTAMINASE"/>
    <property type="match status" value="1"/>
</dbReference>
<dbReference type="Gene3D" id="3.40.50.180">
    <property type="entry name" value="Methylesterase CheB, C-terminal domain"/>
    <property type="match status" value="1"/>
</dbReference>
<evidence type="ECO:0000256" key="1">
    <source>
        <dbReference type="ARBA" id="ARBA00022801"/>
    </source>
</evidence>
<dbReference type="InterPro" id="IPR000673">
    <property type="entry name" value="Sig_transdc_resp-reg_Me-estase"/>
</dbReference>
<comment type="catalytic activity">
    <reaction evidence="3">
        <text>[protein]-L-glutamate 5-O-methyl ester + H2O = L-glutamyl-[protein] + methanol + H(+)</text>
        <dbReference type="Rhea" id="RHEA:23236"/>
        <dbReference type="Rhea" id="RHEA-COMP:10208"/>
        <dbReference type="Rhea" id="RHEA-COMP:10311"/>
        <dbReference type="ChEBI" id="CHEBI:15377"/>
        <dbReference type="ChEBI" id="CHEBI:15378"/>
        <dbReference type="ChEBI" id="CHEBI:17790"/>
        <dbReference type="ChEBI" id="CHEBI:29973"/>
        <dbReference type="ChEBI" id="CHEBI:82795"/>
        <dbReference type="EC" id="3.1.1.61"/>
    </reaction>
</comment>
<evidence type="ECO:0000313" key="7">
    <source>
        <dbReference type="Proteomes" id="UP000510682"/>
    </source>
</evidence>
<reference evidence="7" key="3">
    <citation type="submission" date="2023-07" db="EMBL/GenBank/DDBJ databases">
        <title>Description of Mycobacterium gordonae subsp. intergordonae subsp.nov. and Mycobacterium gordonae subsp. gordonae subsp. nov.</title>
        <authorList>
            <person name="Huang H."/>
        </authorList>
    </citation>
    <scope>NUCLEOTIDE SEQUENCE [LARGE SCALE GENOMIC DNA]</scope>
    <source>
        <strain evidence="7">24</strain>
    </source>
</reference>
<accession>A0A7D6EAY8</accession>
<gene>
    <name evidence="6" type="ORF">H0P51_26495</name>
</gene>
<evidence type="ECO:0000313" key="6">
    <source>
        <dbReference type="EMBL" id="QLL10503.1"/>
    </source>
</evidence>
<dbReference type="PROSITE" id="PS50122">
    <property type="entry name" value="CHEB"/>
    <property type="match status" value="1"/>
</dbReference>
<dbReference type="CDD" id="cd16433">
    <property type="entry name" value="CheB"/>
    <property type="match status" value="1"/>
</dbReference>
<dbReference type="GO" id="GO:0006935">
    <property type="term" value="P:chemotaxis"/>
    <property type="evidence" value="ECO:0007669"/>
    <property type="project" value="InterPro"/>
</dbReference>
<dbReference type="PANTHER" id="PTHR42872:SF6">
    <property type="entry name" value="PROTEIN-GLUTAMATE METHYLESTERASE_PROTEIN-GLUTAMINE GLUTAMINASE"/>
    <property type="match status" value="1"/>
</dbReference>
<dbReference type="SUPFAM" id="SSF52738">
    <property type="entry name" value="Methylesterase CheB, C-terminal domain"/>
    <property type="match status" value="1"/>
</dbReference>
<reference evidence="7" key="1">
    <citation type="submission" date="2020-07" db="EMBL/GenBank/DDBJ databases">
        <title>Description of Mycobacterium gordonae subsp. intergordonae subsp.nov. and Mycobacterium gordonae subsp. gordonae subsp. nov.</title>
        <authorList>
            <person name="Yu X."/>
        </authorList>
    </citation>
    <scope>NUCLEOTIDE SEQUENCE [LARGE SCALE GENOMIC DNA]</scope>
    <source>
        <strain evidence="7">24</strain>
    </source>
</reference>
<feature type="domain" description="CheB-type methylesterase" evidence="5">
    <location>
        <begin position="6"/>
        <end position="172"/>
    </location>
</feature>
<sequence length="203" mass="21021">MVSDVRRTAIDVVALLASAGGLHPLSTVLHDLPSDFPAAIVVQQHLGGHSSVLPAILARNSGRHVTWAQDGQILRPGEVVVCPPAMHLELSPDRSCRLRALEKPYTPRFDVLLASLARSYGPRGLAVVLSGLGHDGAEGTKAMERAGALVIAESSQTAQFSSMPTAAAQAGAELVLPVAEIGRVVTAIVMGASSAPRRGPAPP</sequence>
<evidence type="ECO:0000256" key="4">
    <source>
        <dbReference type="PROSITE-ProRule" id="PRU00050"/>
    </source>
</evidence>
<dbReference type="GO" id="GO:0008984">
    <property type="term" value="F:protein-glutamate methylesterase activity"/>
    <property type="evidence" value="ECO:0007669"/>
    <property type="project" value="UniProtKB-EC"/>
</dbReference>
<evidence type="ECO:0000256" key="2">
    <source>
        <dbReference type="ARBA" id="ARBA00039140"/>
    </source>
</evidence>
<name>A0A7D6EAY8_9MYCO</name>
<dbReference type="InterPro" id="IPR035909">
    <property type="entry name" value="CheB_C"/>
</dbReference>
<keyword evidence="1" id="KW-0378">Hydrolase</keyword>
<organism evidence="6 7">
    <name type="scientific">Mycobacterium vicinigordonae</name>
    <dbReference type="NCBI Taxonomy" id="1719132"/>
    <lineage>
        <taxon>Bacteria</taxon>
        <taxon>Bacillati</taxon>
        <taxon>Actinomycetota</taxon>
        <taxon>Actinomycetes</taxon>
        <taxon>Mycobacteriales</taxon>
        <taxon>Mycobacteriaceae</taxon>
        <taxon>Mycobacterium</taxon>
    </lineage>
</organism>
<dbReference type="AlphaFoldDB" id="A0A7D6EAY8"/>
<dbReference type="GO" id="GO:0000156">
    <property type="term" value="F:phosphorelay response regulator activity"/>
    <property type="evidence" value="ECO:0007669"/>
    <property type="project" value="InterPro"/>
</dbReference>